<reference evidence="1 2" key="1">
    <citation type="submission" date="2018-09" db="EMBL/GenBank/DDBJ databases">
        <authorList>
            <person name="Zhu H."/>
        </authorList>
    </citation>
    <scope>NUCLEOTIDE SEQUENCE [LARGE SCALE GENOMIC DNA]</scope>
    <source>
        <strain evidence="1 2">K2W22B-5</strain>
    </source>
</reference>
<protein>
    <submittedName>
        <fullName evidence="1">DUF1289 domain-containing protein</fullName>
    </submittedName>
</protein>
<evidence type="ECO:0000313" key="1">
    <source>
        <dbReference type="EMBL" id="RJF81530.1"/>
    </source>
</evidence>
<dbReference type="AlphaFoldDB" id="A0A418VWL3"/>
<gene>
    <name evidence="1" type="ORF">D3877_15395</name>
</gene>
<dbReference type="Pfam" id="PF06945">
    <property type="entry name" value="DUF1289"/>
    <property type="match status" value="1"/>
</dbReference>
<comment type="caution">
    <text evidence="1">The sequence shown here is derived from an EMBL/GenBank/DDBJ whole genome shotgun (WGS) entry which is preliminary data.</text>
</comment>
<dbReference type="RefSeq" id="WP_119831621.1">
    <property type="nucleotide sequence ID" value="NZ_QYUL01000002.1"/>
</dbReference>
<dbReference type="EMBL" id="QYUL01000002">
    <property type="protein sequence ID" value="RJF81530.1"/>
    <property type="molecule type" value="Genomic_DNA"/>
</dbReference>
<proteinExistence type="predicted"/>
<dbReference type="PANTHER" id="PTHR35175:SF2">
    <property type="entry name" value="DUF1289 DOMAIN-CONTAINING PROTEIN"/>
    <property type="match status" value="1"/>
</dbReference>
<evidence type="ECO:0000313" key="2">
    <source>
        <dbReference type="Proteomes" id="UP000283458"/>
    </source>
</evidence>
<keyword evidence="2" id="KW-1185">Reference proteome</keyword>
<organism evidence="1 2">
    <name type="scientific">Azospirillum cavernae</name>
    <dbReference type="NCBI Taxonomy" id="2320860"/>
    <lineage>
        <taxon>Bacteria</taxon>
        <taxon>Pseudomonadati</taxon>
        <taxon>Pseudomonadota</taxon>
        <taxon>Alphaproteobacteria</taxon>
        <taxon>Rhodospirillales</taxon>
        <taxon>Azospirillaceae</taxon>
        <taxon>Azospirillum</taxon>
    </lineage>
</organism>
<sequence>MAPLPDDAIPDDDQPVPSPCVRHCTLDNADVCLGCFRSLDEIRDWSRLDGAGRRAVLENAERRRAASPTPSWWRSRVTRRG</sequence>
<accession>A0A418VWL3</accession>
<dbReference type="Proteomes" id="UP000283458">
    <property type="component" value="Unassembled WGS sequence"/>
</dbReference>
<dbReference type="OrthoDB" id="9811423at2"/>
<name>A0A418VWL3_9PROT</name>
<dbReference type="PANTHER" id="PTHR35175">
    <property type="entry name" value="DUF1289 DOMAIN-CONTAINING PROTEIN"/>
    <property type="match status" value="1"/>
</dbReference>
<dbReference type="InterPro" id="IPR010710">
    <property type="entry name" value="DUF1289"/>
</dbReference>